<protein>
    <submittedName>
        <fullName evidence="2">Transport factor 2 (NTF2) domain-containing protein</fullName>
    </submittedName>
</protein>
<dbReference type="STRING" id="349064.SAMN05660429_02166"/>
<feature type="domain" description="SnoaL-like" evidence="1">
    <location>
        <begin position="13"/>
        <end position="113"/>
    </location>
</feature>
<dbReference type="InterPro" id="IPR037401">
    <property type="entry name" value="SnoaL-like"/>
</dbReference>
<dbReference type="Proteomes" id="UP000199308">
    <property type="component" value="Unassembled WGS sequence"/>
</dbReference>
<dbReference type="Gene3D" id="3.10.450.50">
    <property type="match status" value="1"/>
</dbReference>
<dbReference type="Pfam" id="PF12680">
    <property type="entry name" value="SnoaL_2"/>
    <property type="match status" value="1"/>
</dbReference>
<dbReference type="RefSeq" id="WP_093330112.1">
    <property type="nucleotide sequence ID" value="NZ_AP027363.1"/>
</dbReference>
<dbReference type="AlphaFoldDB" id="A0A1I0FLK6"/>
<keyword evidence="3" id="KW-1185">Reference proteome</keyword>
<dbReference type="SUPFAM" id="SSF54427">
    <property type="entry name" value="NTF2-like"/>
    <property type="match status" value="1"/>
</dbReference>
<dbReference type="EMBL" id="FOHK01000009">
    <property type="protein sequence ID" value="SET58440.1"/>
    <property type="molecule type" value="Genomic_DNA"/>
</dbReference>
<accession>A0A1I0FLK6</accession>
<organism evidence="2 3">
    <name type="scientific">Thalassotalea agarivorans</name>
    <name type="common">Thalassomonas agarivorans</name>
    <dbReference type="NCBI Taxonomy" id="349064"/>
    <lineage>
        <taxon>Bacteria</taxon>
        <taxon>Pseudomonadati</taxon>
        <taxon>Pseudomonadota</taxon>
        <taxon>Gammaproteobacteria</taxon>
        <taxon>Alteromonadales</taxon>
        <taxon>Colwelliaceae</taxon>
        <taxon>Thalassotalea</taxon>
    </lineage>
</organism>
<dbReference type="InterPro" id="IPR032710">
    <property type="entry name" value="NTF2-like_dom_sf"/>
</dbReference>
<dbReference type="OrthoDB" id="1492853at2"/>
<name>A0A1I0FLK6_THASX</name>
<gene>
    <name evidence="2" type="ORF">SAMN05660429_02166</name>
</gene>
<proteinExistence type="predicted"/>
<evidence type="ECO:0000259" key="1">
    <source>
        <dbReference type="Pfam" id="PF12680"/>
    </source>
</evidence>
<sequence length="138" mass="15406">MNKIEQRLAAFFKRYIAAFKANDTDAVCACYATPCVMSTPEQALVLSEHNLRETVAGILQQLQQAGVSQYHISKASYHVKGEQLIAVVDWQFIDAQQQVFTDFVAIYHIVKDGEQDKIASVVSHDQANSAHSEHLITL</sequence>
<evidence type="ECO:0000313" key="3">
    <source>
        <dbReference type="Proteomes" id="UP000199308"/>
    </source>
</evidence>
<evidence type="ECO:0000313" key="2">
    <source>
        <dbReference type="EMBL" id="SET58440.1"/>
    </source>
</evidence>
<reference evidence="2 3" key="1">
    <citation type="submission" date="2016-10" db="EMBL/GenBank/DDBJ databases">
        <authorList>
            <person name="de Groot N.N."/>
        </authorList>
    </citation>
    <scope>NUCLEOTIDE SEQUENCE [LARGE SCALE GENOMIC DNA]</scope>
    <source>
        <strain evidence="2 3">DSM 19706</strain>
    </source>
</reference>